<dbReference type="AlphaFoldDB" id="A0A167FVC2"/>
<proteinExistence type="predicted"/>
<accession>A0A167FVC2</accession>
<dbReference type="Proteomes" id="UP000076738">
    <property type="component" value="Unassembled WGS sequence"/>
</dbReference>
<organism evidence="2 3">
    <name type="scientific">Calocera viscosa (strain TUFC12733)</name>
    <dbReference type="NCBI Taxonomy" id="1330018"/>
    <lineage>
        <taxon>Eukaryota</taxon>
        <taxon>Fungi</taxon>
        <taxon>Dikarya</taxon>
        <taxon>Basidiomycota</taxon>
        <taxon>Agaricomycotina</taxon>
        <taxon>Dacrymycetes</taxon>
        <taxon>Dacrymycetales</taxon>
        <taxon>Dacrymycetaceae</taxon>
        <taxon>Calocera</taxon>
    </lineage>
</organism>
<evidence type="ECO:0000313" key="2">
    <source>
        <dbReference type="EMBL" id="KZO89884.1"/>
    </source>
</evidence>
<gene>
    <name evidence="2" type="ORF">CALVIDRAFT_569567</name>
</gene>
<protein>
    <submittedName>
        <fullName evidence="2">Uncharacterized protein</fullName>
    </submittedName>
</protein>
<dbReference type="OrthoDB" id="3060725at2759"/>
<name>A0A167FVC2_CALVF</name>
<feature type="region of interest" description="Disordered" evidence="1">
    <location>
        <begin position="200"/>
        <end position="226"/>
    </location>
</feature>
<reference evidence="2 3" key="1">
    <citation type="journal article" date="2016" name="Mol. Biol. Evol.">
        <title>Comparative Genomics of Early-Diverging Mushroom-Forming Fungi Provides Insights into the Origins of Lignocellulose Decay Capabilities.</title>
        <authorList>
            <person name="Nagy L.G."/>
            <person name="Riley R."/>
            <person name="Tritt A."/>
            <person name="Adam C."/>
            <person name="Daum C."/>
            <person name="Floudas D."/>
            <person name="Sun H."/>
            <person name="Yadav J.S."/>
            <person name="Pangilinan J."/>
            <person name="Larsson K.H."/>
            <person name="Matsuura K."/>
            <person name="Barry K."/>
            <person name="Labutti K."/>
            <person name="Kuo R."/>
            <person name="Ohm R.A."/>
            <person name="Bhattacharya S.S."/>
            <person name="Shirouzu T."/>
            <person name="Yoshinaga Y."/>
            <person name="Martin F.M."/>
            <person name="Grigoriev I.V."/>
            <person name="Hibbett D.S."/>
        </authorList>
    </citation>
    <scope>NUCLEOTIDE SEQUENCE [LARGE SCALE GENOMIC DNA]</scope>
    <source>
        <strain evidence="2 3">TUFC12733</strain>
    </source>
</reference>
<evidence type="ECO:0000313" key="3">
    <source>
        <dbReference type="Proteomes" id="UP000076738"/>
    </source>
</evidence>
<evidence type="ECO:0000256" key="1">
    <source>
        <dbReference type="SAM" id="MobiDB-lite"/>
    </source>
</evidence>
<keyword evidence="3" id="KW-1185">Reference proteome</keyword>
<sequence length="262" mass="28842">MAAAYFEARNERGVYSKLIAALEADPSHSLADPECMKNVVLWKHDRTETIDWCEHSEETGNLVAKQFVLGGEVGPPEEGTVWSAKGRVRAEDKITDRTSVKNRVALHVPMRAPQDLLDMFHDQEYNLSQQIIAGEGGLKNVEQAMARSRDRRGFFNTWMEPSGHVIHLTTESLYTKHIGEARGERGGGAAADASAFATLVPSNRKKRRGRASSEESSAGEVGDMSMAKEAAQKEEDVYAGGHAQYVPFLVFPSLHTGLDSAW</sequence>
<dbReference type="EMBL" id="KV417361">
    <property type="protein sequence ID" value="KZO89884.1"/>
    <property type="molecule type" value="Genomic_DNA"/>
</dbReference>